<sequence>MTLEKRSLVVPTEDSNKRPKTTSKTRKIDSAFLPLPPIEASIPDRGVPKPDIFDEVPLGPYVSGADAKLAYKVWNLPDQALGEAWKGKEERPYGEDPSDNVTHALSHNVYEHLMTDPLLPILREEALGKFEADGLGRDWNVSLIIEELKESLLRESSIRDIPQWSKKAIRALLKSRDITYSLDEHQDGLIKRAQQDELEKHCGIMPRSDLEHWSITRPQKYSIQPYGNEQMSTLSMYTFAIHLSPYNPTYWVSRAYCHYQQAYLDLALGDVYRARVLCDVLVKPTERSRRVGLYPKVWHAIEQHLLAKPRGDDILKPEIQRLREQGPVYFINSLVKAIDNITVLSLAGLGCWHDLDPKYSNLGSSSILHIQDRDERVPRLRKEILTKVELSHKKEIRNDSKLFWHERFTGRLSADRVYPYEPTDVDRGEPDFVKIINQNVFKDKSDPGDFEKACHVKKLKSPSGAPIGVFAQKSIKAGDLVYYEEPTIRGLLRPRRMERDETAAKDVPTCDNCQRALNGINKFESPCACCQDIGKPDADERIFCRRSKDKQSVSCKEIASQTHHFSSCGKDWSWLHSAMRPIIKEWKGEEYVLQCNDVHGTMHSLLLRNIFEITLHRRGGNPSLSPLEINELLVLDDERESKKGYFPFSYIGNIIVPFDILTSLGVDIFRDFSCDTWVIQRILQKLLIHAVPWDPKRCDQASEFLPGDIDKTPEHPDRQDERINEGRSFKEWDPSFMNLYLFPGFSMFRQGASENASWGYHSKVRNRVMIWATKDIKKGEEITIRDQHHSFDTPEKKSAPSPVASYKNGIKYSGKPTHKRDSEYAVVDDTQISFKRDIPDSNPVPGYQRDRETDPRHYFHTNSHPDVEEWLQDLLNLNNRESGDTDEIMQESTGEPTGVSAGTPIGAPTKEPAGSKEQAGSEEATGSEEVTDSDGISIEMTEEEWLALTALGLKNYREKQRKKIEFLRSKKVAEDQMVLVGEDAGSEVEPSS</sequence>
<dbReference type="CDD" id="cd08161">
    <property type="entry name" value="SET"/>
    <property type="match status" value="1"/>
</dbReference>
<dbReference type="EMBL" id="JAQJAN010000006">
    <property type="protein sequence ID" value="KAJ5727186.1"/>
    <property type="molecule type" value="Genomic_DNA"/>
</dbReference>
<keyword evidence="3" id="KW-0949">S-adenosyl-L-methionine</keyword>
<evidence type="ECO:0000313" key="10">
    <source>
        <dbReference type="Proteomes" id="UP001215712"/>
    </source>
</evidence>
<reference evidence="9" key="1">
    <citation type="journal article" date="2023" name="IMA Fungus">
        <title>Comparative genomic study of the Penicillium genus elucidates a diverse pangenome and 15 lateral gene transfer events.</title>
        <authorList>
            <person name="Petersen C."/>
            <person name="Sorensen T."/>
            <person name="Nielsen M.R."/>
            <person name="Sondergaard T.E."/>
            <person name="Sorensen J.L."/>
            <person name="Fitzpatrick D.A."/>
            <person name="Frisvad J.C."/>
            <person name="Nielsen K.L."/>
        </authorList>
    </citation>
    <scope>NUCLEOTIDE SEQUENCE</scope>
    <source>
        <strain evidence="9">IBT 17514</strain>
    </source>
</reference>
<feature type="compositionally biased region" description="Basic and acidic residues" evidence="7">
    <location>
        <begin position="708"/>
        <end position="723"/>
    </location>
</feature>
<evidence type="ECO:0000256" key="6">
    <source>
        <dbReference type="ARBA" id="ARBA00048619"/>
    </source>
</evidence>
<dbReference type="SUPFAM" id="SSF82199">
    <property type="entry name" value="SET domain"/>
    <property type="match status" value="1"/>
</dbReference>
<dbReference type="AlphaFoldDB" id="A0AAD6HMP3"/>
<name>A0AAD6HMP3_9EURO</name>
<evidence type="ECO:0000259" key="8">
    <source>
        <dbReference type="Pfam" id="PF00856"/>
    </source>
</evidence>
<proteinExistence type="predicted"/>
<dbReference type="Pfam" id="PF00856">
    <property type="entry name" value="SET"/>
    <property type="match status" value="1"/>
</dbReference>
<keyword evidence="10" id="KW-1185">Reference proteome</keyword>
<feature type="domain" description="SET" evidence="8">
    <location>
        <begin position="468"/>
        <end position="784"/>
    </location>
</feature>
<evidence type="ECO:0000256" key="7">
    <source>
        <dbReference type="SAM" id="MobiDB-lite"/>
    </source>
</evidence>
<keyword evidence="1" id="KW-0489">Methyltransferase</keyword>
<feature type="compositionally biased region" description="Basic and acidic residues" evidence="7">
    <location>
        <begin position="786"/>
        <end position="798"/>
    </location>
</feature>
<dbReference type="GO" id="GO:0032259">
    <property type="term" value="P:methylation"/>
    <property type="evidence" value="ECO:0007669"/>
    <property type="project" value="UniProtKB-KW"/>
</dbReference>
<evidence type="ECO:0000256" key="1">
    <source>
        <dbReference type="ARBA" id="ARBA00022603"/>
    </source>
</evidence>
<dbReference type="InterPro" id="IPR001214">
    <property type="entry name" value="SET_dom"/>
</dbReference>
<dbReference type="PANTHER" id="PTHR46402:SF2">
    <property type="entry name" value="HISTONE-LYSINE N-TRIMETHYLTRANSFERASE SMYD5"/>
    <property type="match status" value="1"/>
</dbReference>
<organism evidence="9 10">
    <name type="scientific">Penicillium malachiteum</name>
    <dbReference type="NCBI Taxonomy" id="1324776"/>
    <lineage>
        <taxon>Eukaryota</taxon>
        <taxon>Fungi</taxon>
        <taxon>Dikarya</taxon>
        <taxon>Ascomycota</taxon>
        <taxon>Pezizomycotina</taxon>
        <taxon>Eurotiomycetes</taxon>
        <taxon>Eurotiomycetidae</taxon>
        <taxon>Eurotiales</taxon>
        <taxon>Aspergillaceae</taxon>
        <taxon>Penicillium</taxon>
    </lineage>
</organism>
<dbReference type="PANTHER" id="PTHR46402">
    <property type="entry name" value="SET AND MYND DOMAIN-CONTAINING PROTEIN 5"/>
    <property type="match status" value="1"/>
</dbReference>
<feature type="region of interest" description="Disordered" evidence="7">
    <location>
        <begin position="786"/>
        <end position="821"/>
    </location>
</feature>
<comment type="caution">
    <text evidence="9">The sequence shown here is derived from an EMBL/GenBank/DDBJ whole genome shotgun (WGS) entry which is preliminary data.</text>
</comment>
<evidence type="ECO:0000256" key="4">
    <source>
        <dbReference type="ARBA" id="ARBA00042380"/>
    </source>
</evidence>
<protein>
    <recommendedName>
        <fullName evidence="5">Histone-lysine N-methyltransferase SET5</fullName>
    </recommendedName>
    <alternativeName>
        <fullName evidence="4">SET domain-containing protein 5</fullName>
    </alternativeName>
</protein>
<evidence type="ECO:0000256" key="2">
    <source>
        <dbReference type="ARBA" id="ARBA00022679"/>
    </source>
</evidence>
<feature type="region of interest" description="Disordered" evidence="7">
    <location>
        <begin position="886"/>
        <end position="937"/>
    </location>
</feature>
<evidence type="ECO:0000256" key="3">
    <source>
        <dbReference type="ARBA" id="ARBA00022691"/>
    </source>
</evidence>
<gene>
    <name evidence="9" type="ORF">N7493_005006</name>
</gene>
<feature type="region of interest" description="Disordered" evidence="7">
    <location>
        <begin position="1"/>
        <end position="29"/>
    </location>
</feature>
<feature type="region of interest" description="Disordered" evidence="7">
    <location>
        <begin position="704"/>
        <end position="723"/>
    </location>
</feature>
<evidence type="ECO:0000256" key="5">
    <source>
        <dbReference type="ARBA" id="ARBA00044528"/>
    </source>
</evidence>
<dbReference type="Proteomes" id="UP001215712">
    <property type="component" value="Unassembled WGS sequence"/>
</dbReference>
<dbReference type="GO" id="GO:0045814">
    <property type="term" value="P:negative regulation of gene expression, epigenetic"/>
    <property type="evidence" value="ECO:0007669"/>
    <property type="project" value="TreeGrafter"/>
</dbReference>
<comment type="catalytic activity">
    <reaction evidence="6">
        <text>L-lysyl-[histone] + S-adenosyl-L-methionine = N(6)-methyl-L-lysyl-[histone] + S-adenosyl-L-homocysteine + H(+)</text>
        <dbReference type="Rhea" id="RHEA:10024"/>
        <dbReference type="Rhea" id="RHEA-COMP:9845"/>
        <dbReference type="Rhea" id="RHEA-COMP:9846"/>
        <dbReference type="ChEBI" id="CHEBI:15378"/>
        <dbReference type="ChEBI" id="CHEBI:29969"/>
        <dbReference type="ChEBI" id="CHEBI:57856"/>
        <dbReference type="ChEBI" id="CHEBI:59789"/>
        <dbReference type="ChEBI" id="CHEBI:61929"/>
    </reaction>
    <physiologicalReaction direction="left-to-right" evidence="6">
        <dbReference type="Rhea" id="RHEA:10025"/>
    </physiologicalReaction>
</comment>
<keyword evidence="2" id="KW-0808">Transferase</keyword>
<evidence type="ECO:0000313" key="9">
    <source>
        <dbReference type="EMBL" id="KAJ5727186.1"/>
    </source>
</evidence>
<dbReference type="InterPro" id="IPR046341">
    <property type="entry name" value="SET_dom_sf"/>
</dbReference>
<reference evidence="9" key="2">
    <citation type="submission" date="2023-01" db="EMBL/GenBank/DDBJ databases">
        <authorList>
            <person name="Petersen C."/>
        </authorList>
    </citation>
    <scope>NUCLEOTIDE SEQUENCE</scope>
    <source>
        <strain evidence="9">IBT 17514</strain>
    </source>
</reference>
<accession>A0AAD6HMP3</accession>
<dbReference type="GO" id="GO:0042799">
    <property type="term" value="F:histone H4K20 methyltransferase activity"/>
    <property type="evidence" value="ECO:0007669"/>
    <property type="project" value="TreeGrafter"/>
</dbReference>